<keyword evidence="3" id="KW-1185">Reference proteome</keyword>
<dbReference type="HOGENOM" id="CLU_2109973_0_0_1"/>
<dbReference type="InParanoid" id="A0A0C3PL15"/>
<reference evidence="3" key="2">
    <citation type="submission" date="2015-01" db="EMBL/GenBank/DDBJ databases">
        <title>Evolutionary Origins and Diversification of the Mycorrhizal Mutualists.</title>
        <authorList>
            <consortium name="DOE Joint Genome Institute"/>
            <consortium name="Mycorrhizal Genomics Consortium"/>
            <person name="Kohler A."/>
            <person name="Kuo A."/>
            <person name="Nagy L.G."/>
            <person name="Floudas D."/>
            <person name="Copeland A."/>
            <person name="Barry K.W."/>
            <person name="Cichocki N."/>
            <person name="Veneault-Fourrey C."/>
            <person name="LaButti K."/>
            <person name="Lindquist E.A."/>
            <person name="Lipzen A."/>
            <person name="Lundell T."/>
            <person name="Morin E."/>
            <person name="Murat C."/>
            <person name="Riley R."/>
            <person name="Ohm R."/>
            <person name="Sun H."/>
            <person name="Tunlid A."/>
            <person name="Henrissat B."/>
            <person name="Grigoriev I.V."/>
            <person name="Hibbett D.S."/>
            <person name="Martin F."/>
        </authorList>
    </citation>
    <scope>NUCLEOTIDE SEQUENCE [LARGE SCALE GENOMIC DNA]</scope>
    <source>
        <strain evidence="3">Marx 270</strain>
    </source>
</reference>
<accession>A0A0C3PL15</accession>
<organism evidence="2 3">
    <name type="scientific">Pisolithus tinctorius Marx 270</name>
    <dbReference type="NCBI Taxonomy" id="870435"/>
    <lineage>
        <taxon>Eukaryota</taxon>
        <taxon>Fungi</taxon>
        <taxon>Dikarya</taxon>
        <taxon>Basidiomycota</taxon>
        <taxon>Agaricomycotina</taxon>
        <taxon>Agaricomycetes</taxon>
        <taxon>Agaricomycetidae</taxon>
        <taxon>Boletales</taxon>
        <taxon>Sclerodermatineae</taxon>
        <taxon>Pisolithaceae</taxon>
        <taxon>Pisolithus</taxon>
    </lineage>
</organism>
<protein>
    <submittedName>
        <fullName evidence="2">Uncharacterized protein</fullName>
    </submittedName>
</protein>
<sequence>MSIAEDEDREKHEKPLQRRHADADKLQGVFSFSEFPVPFQNNLDWSDTSWDLYATTGVGGAVYASVPDSQTQNGKLRIIKAKIALRRGGEEEGVQRAMLKHVTLHRHGMDGGLFA</sequence>
<evidence type="ECO:0000313" key="2">
    <source>
        <dbReference type="EMBL" id="KIO14945.1"/>
    </source>
</evidence>
<gene>
    <name evidence="2" type="ORF">M404DRAFT_5958</name>
</gene>
<dbReference type="EMBL" id="KN831944">
    <property type="protein sequence ID" value="KIO14945.1"/>
    <property type="molecule type" value="Genomic_DNA"/>
</dbReference>
<dbReference type="Proteomes" id="UP000054217">
    <property type="component" value="Unassembled WGS sequence"/>
</dbReference>
<feature type="region of interest" description="Disordered" evidence="1">
    <location>
        <begin position="1"/>
        <end position="22"/>
    </location>
</feature>
<feature type="compositionally biased region" description="Basic and acidic residues" evidence="1">
    <location>
        <begin position="9"/>
        <end position="22"/>
    </location>
</feature>
<dbReference type="AlphaFoldDB" id="A0A0C3PL15"/>
<name>A0A0C3PL15_PISTI</name>
<reference evidence="2 3" key="1">
    <citation type="submission" date="2014-04" db="EMBL/GenBank/DDBJ databases">
        <authorList>
            <consortium name="DOE Joint Genome Institute"/>
            <person name="Kuo A."/>
            <person name="Kohler A."/>
            <person name="Costa M.D."/>
            <person name="Nagy L.G."/>
            <person name="Floudas D."/>
            <person name="Copeland A."/>
            <person name="Barry K.W."/>
            <person name="Cichocki N."/>
            <person name="Veneault-Fourrey C."/>
            <person name="LaButti K."/>
            <person name="Lindquist E.A."/>
            <person name="Lipzen A."/>
            <person name="Lundell T."/>
            <person name="Morin E."/>
            <person name="Murat C."/>
            <person name="Sun H."/>
            <person name="Tunlid A."/>
            <person name="Henrissat B."/>
            <person name="Grigoriev I.V."/>
            <person name="Hibbett D.S."/>
            <person name="Martin F."/>
            <person name="Nordberg H.P."/>
            <person name="Cantor M.N."/>
            <person name="Hua S.X."/>
        </authorList>
    </citation>
    <scope>NUCLEOTIDE SEQUENCE [LARGE SCALE GENOMIC DNA]</scope>
    <source>
        <strain evidence="2 3">Marx 270</strain>
    </source>
</reference>
<evidence type="ECO:0000256" key="1">
    <source>
        <dbReference type="SAM" id="MobiDB-lite"/>
    </source>
</evidence>
<evidence type="ECO:0000313" key="3">
    <source>
        <dbReference type="Proteomes" id="UP000054217"/>
    </source>
</evidence>
<proteinExistence type="predicted"/>